<reference evidence="9" key="1">
    <citation type="submission" date="2017-02" db="EMBL/GenBank/DDBJ databases">
        <authorList>
            <person name="Varghese N."/>
            <person name="Submissions S."/>
        </authorList>
    </citation>
    <scope>NUCLEOTIDE SEQUENCE [LARGE SCALE GENOMIC DNA]</scope>
    <source>
        <strain evidence="9">ATCC 25662</strain>
    </source>
</reference>
<dbReference type="PANTHER" id="PTHR46383:SF1">
    <property type="entry name" value="ASPARTATE AMINOTRANSFERASE"/>
    <property type="match status" value="1"/>
</dbReference>
<evidence type="ECO:0000256" key="6">
    <source>
        <dbReference type="RuleBase" id="RU000481"/>
    </source>
</evidence>
<evidence type="ECO:0000313" key="9">
    <source>
        <dbReference type="Proteomes" id="UP000243297"/>
    </source>
</evidence>
<dbReference type="PROSITE" id="PS00105">
    <property type="entry name" value="AA_TRANSFER_CLASS_1"/>
    <property type="match status" value="1"/>
</dbReference>
<dbReference type="Pfam" id="PF00155">
    <property type="entry name" value="Aminotran_1_2"/>
    <property type="match status" value="1"/>
</dbReference>
<evidence type="ECO:0000256" key="2">
    <source>
        <dbReference type="ARBA" id="ARBA00007441"/>
    </source>
</evidence>
<name>A0A1T4L8F7_9FIRM</name>
<dbReference type="EMBL" id="FUWY01000002">
    <property type="protein sequence ID" value="SJZ50954.1"/>
    <property type="molecule type" value="Genomic_DNA"/>
</dbReference>
<proteinExistence type="inferred from homology"/>
<gene>
    <name evidence="8" type="ORF">SAMN02745191_0786</name>
</gene>
<keyword evidence="3 6" id="KW-0032">Aminotransferase</keyword>
<evidence type="ECO:0000256" key="3">
    <source>
        <dbReference type="ARBA" id="ARBA00022576"/>
    </source>
</evidence>
<dbReference type="InterPro" id="IPR015422">
    <property type="entry name" value="PyrdxlP-dep_Trfase_small"/>
</dbReference>
<dbReference type="EC" id="2.6.1.-" evidence="6"/>
<evidence type="ECO:0000256" key="1">
    <source>
        <dbReference type="ARBA" id="ARBA00001933"/>
    </source>
</evidence>
<dbReference type="InterPro" id="IPR004839">
    <property type="entry name" value="Aminotransferase_I/II_large"/>
</dbReference>
<accession>A0A1T4L8F7</accession>
<dbReference type="InterPro" id="IPR015421">
    <property type="entry name" value="PyrdxlP-dep_Trfase_major"/>
</dbReference>
<evidence type="ECO:0000256" key="4">
    <source>
        <dbReference type="ARBA" id="ARBA00022679"/>
    </source>
</evidence>
<dbReference type="RefSeq" id="WP_078711219.1">
    <property type="nucleotide sequence ID" value="NZ_FUWY01000002.1"/>
</dbReference>
<comment type="similarity">
    <text evidence="2 6">Belongs to the class-I pyridoxal-phosphate-dependent aminotransferase family.</text>
</comment>
<dbReference type="OrthoDB" id="9802328at2"/>
<evidence type="ECO:0000313" key="8">
    <source>
        <dbReference type="EMBL" id="SJZ50954.1"/>
    </source>
</evidence>
<dbReference type="InterPro" id="IPR050596">
    <property type="entry name" value="AspAT/PAT-like"/>
</dbReference>
<dbReference type="Gene3D" id="3.90.1150.10">
    <property type="entry name" value="Aspartate Aminotransferase, domain 1"/>
    <property type="match status" value="1"/>
</dbReference>
<evidence type="ECO:0000256" key="5">
    <source>
        <dbReference type="ARBA" id="ARBA00022898"/>
    </source>
</evidence>
<dbReference type="PANTHER" id="PTHR46383">
    <property type="entry name" value="ASPARTATE AMINOTRANSFERASE"/>
    <property type="match status" value="1"/>
</dbReference>
<dbReference type="PRINTS" id="PR00753">
    <property type="entry name" value="ACCSYNTHASE"/>
</dbReference>
<dbReference type="InterPro" id="IPR015424">
    <property type="entry name" value="PyrdxlP-dep_Trfase"/>
</dbReference>
<evidence type="ECO:0000259" key="7">
    <source>
        <dbReference type="Pfam" id="PF00155"/>
    </source>
</evidence>
<keyword evidence="4 6" id="KW-0808">Transferase</keyword>
<feature type="domain" description="Aminotransferase class I/classII large" evidence="7">
    <location>
        <begin position="52"/>
        <end position="385"/>
    </location>
</feature>
<dbReference type="InterPro" id="IPR004838">
    <property type="entry name" value="NHTrfase_class1_PyrdxlP-BS"/>
</dbReference>
<dbReference type="STRING" id="118967.SAMN02745191_0786"/>
<keyword evidence="5" id="KW-0663">Pyridoxal phosphate</keyword>
<dbReference type="GO" id="GO:0008483">
    <property type="term" value="F:transaminase activity"/>
    <property type="evidence" value="ECO:0007669"/>
    <property type="project" value="UniProtKB-KW"/>
</dbReference>
<dbReference type="GO" id="GO:0006520">
    <property type="term" value="P:amino acid metabolic process"/>
    <property type="evidence" value="ECO:0007669"/>
    <property type="project" value="InterPro"/>
</dbReference>
<dbReference type="GO" id="GO:0030170">
    <property type="term" value="F:pyridoxal phosphate binding"/>
    <property type="evidence" value="ECO:0007669"/>
    <property type="project" value="InterPro"/>
</dbReference>
<dbReference type="SUPFAM" id="SSF53383">
    <property type="entry name" value="PLP-dependent transferases"/>
    <property type="match status" value="1"/>
</dbReference>
<comment type="cofactor">
    <cofactor evidence="1 6">
        <name>pyridoxal 5'-phosphate</name>
        <dbReference type="ChEBI" id="CHEBI:597326"/>
    </cofactor>
</comment>
<sequence length="400" mass="44721">MKEKMINAFKNAEGGLFSSVEKADVGNSYQEMEKQGVALMGWADPFMPDYSMPKHVEEALIHAIKTPIAPHYTAPIGNQKLKEKIAEKLLKCNNLKVDPLRNILITPGSDSGLYFSILPFIEDGDEVIIPSPSYPNNYLNIEIMGGKVVPLALKVENDYQFIEKDFETLITPKTKMIIITHPNNPTTTVFNRKSLDILSRIVIKYDLILVCDQAFEDFCYENEFVTPASLPGMFERTITVFSFSKGMGLSGLRVGYLVCSDKIMDSMFANAVSVLGATNTVCQEAMIVALEDPSFMKEFEDAFDYRRKKAYEILNSIPNVSMKMPESGFLCWVDVSKLGKSSDIVDYLVKEAKVSVNDGKNYGLGGEGHLRIVLGVYKDNDKVVAALRRIKDALIKIQEK</sequence>
<keyword evidence="9" id="KW-1185">Reference proteome</keyword>
<dbReference type="CDD" id="cd00609">
    <property type="entry name" value="AAT_like"/>
    <property type="match status" value="1"/>
</dbReference>
<protein>
    <recommendedName>
        <fullName evidence="6">Aminotransferase</fullName>
        <ecNumber evidence="6">2.6.1.-</ecNumber>
    </recommendedName>
</protein>
<organism evidence="8 9">
    <name type="scientific">Anaerorhabdus furcosa</name>
    <dbReference type="NCBI Taxonomy" id="118967"/>
    <lineage>
        <taxon>Bacteria</taxon>
        <taxon>Bacillati</taxon>
        <taxon>Bacillota</taxon>
        <taxon>Erysipelotrichia</taxon>
        <taxon>Erysipelotrichales</taxon>
        <taxon>Erysipelotrichaceae</taxon>
        <taxon>Anaerorhabdus</taxon>
    </lineage>
</organism>
<dbReference type="Proteomes" id="UP000243297">
    <property type="component" value="Unassembled WGS sequence"/>
</dbReference>
<dbReference type="Gene3D" id="3.40.640.10">
    <property type="entry name" value="Type I PLP-dependent aspartate aminotransferase-like (Major domain)"/>
    <property type="match status" value="1"/>
</dbReference>
<dbReference type="AlphaFoldDB" id="A0A1T4L8F7"/>